<sequence>MEKESCVAVYVRPPRPGAYILKIYAKDTQDDAPETAKKKKVCDYALLAKVASNACRLPFPHTRSTEYGRTKEVRRFNIRAVCREGTLRAIRGTVELCFASRDSNRPLPQLMGKLKSATSSADAMSNCIVPRSILNNREFVFSIFLPEAGEYALNIYAKNPQGGYNTFQRVSASWRFAVYGTGALPATFPYWASPNFKNFTNA</sequence>
<keyword evidence="3" id="KW-1185">Reference proteome</keyword>
<name>A0A3P7MEV6_DIBLA</name>
<accession>A0A3P7MEV6</accession>
<dbReference type="InterPro" id="IPR056564">
    <property type="entry name" value="Ig-like_KY"/>
</dbReference>
<gene>
    <name evidence="2" type="ORF">DILT_LOCUS15108</name>
</gene>
<dbReference type="OrthoDB" id="6129702at2759"/>
<evidence type="ECO:0000259" key="1">
    <source>
        <dbReference type="Pfam" id="PF23265"/>
    </source>
</evidence>
<evidence type="ECO:0000313" key="2">
    <source>
        <dbReference type="EMBL" id="VDN27995.1"/>
    </source>
</evidence>
<organism evidence="2 3">
    <name type="scientific">Dibothriocephalus latus</name>
    <name type="common">Fish tapeworm</name>
    <name type="synonym">Diphyllobothrium latum</name>
    <dbReference type="NCBI Taxonomy" id="60516"/>
    <lineage>
        <taxon>Eukaryota</taxon>
        <taxon>Metazoa</taxon>
        <taxon>Spiralia</taxon>
        <taxon>Lophotrochozoa</taxon>
        <taxon>Platyhelminthes</taxon>
        <taxon>Cestoda</taxon>
        <taxon>Eucestoda</taxon>
        <taxon>Diphyllobothriidea</taxon>
        <taxon>Diphyllobothriidae</taxon>
        <taxon>Dibothriocephalus</taxon>
    </lineage>
</organism>
<reference evidence="2 3" key="1">
    <citation type="submission" date="2018-11" db="EMBL/GenBank/DDBJ databases">
        <authorList>
            <consortium name="Pathogen Informatics"/>
        </authorList>
    </citation>
    <scope>NUCLEOTIDE SEQUENCE [LARGE SCALE GENOMIC DNA]</scope>
</reference>
<feature type="domain" description="KY-like immunoglobulin-like" evidence="1">
    <location>
        <begin position="3"/>
        <end position="58"/>
    </location>
</feature>
<protein>
    <recommendedName>
        <fullName evidence="1">KY-like immunoglobulin-like domain-containing protein</fullName>
    </recommendedName>
</protein>
<dbReference type="AlphaFoldDB" id="A0A3P7MEV6"/>
<dbReference type="Proteomes" id="UP000281553">
    <property type="component" value="Unassembled WGS sequence"/>
</dbReference>
<dbReference type="EMBL" id="UYRU01077332">
    <property type="protein sequence ID" value="VDN27995.1"/>
    <property type="molecule type" value="Genomic_DNA"/>
</dbReference>
<dbReference type="InterPro" id="IPR053041">
    <property type="entry name" value="Transglut-like_Superfamily_Mod"/>
</dbReference>
<evidence type="ECO:0000313" key="3">
    <source>
        <dbReference type="Proteomes" id="UP000281553"/>
    </source>
</evidence>
<dbReference type="PANTHER" id="PTHR47020">
    <property type="entry name" value="HILLARIN"/>
    <property type="match status" value="1"/>
</dbReference>
<dbReference type="PANTHER" id="PTHR47020:SF1">
    <property type="entry name" value="HILLARIN"/>
    <property type="match status" value="1"/>
</dbReference>
<dbReference type="Pfam" id="PF23265">
    <property type="entry name" value="Ig-like_KY"/>
    <property type="match status" value="1"/>
</dbReference>
<proteinExistence type="predicted"/>